<evidence type="ECO:0000256" key="4">
    <source>
        <dbReference type="ARBA" id="ARBA00023306"/>
    </source>
</evidence>
<dbReference type="SUPFAM" id="SSF46785">
    <property type="entry name" value="Winged helix' DNA-binding domain"/>
    <property type="match status" value="2"/>
</dbReference>
<organism evidence="5 6">
    <name type="scientific">Candidatus Scatomorpha intestinigallinarum</name>
    <dbReference type="NCBI Taxonomy" id="2840923"/>
    <lineage>
        <taxon>Bacteria</taxon>
        <taxon>Bacillati</taxon>
        <taxon>Bacillota</taxon>
        <taxon>Clostridia</taxon>
        <taxon>Eubacteriales</taxon>
        <taxon>Candidatus Scatomorpha</taxon>
    </lineage>
</organism>
<dbReference type="InterPro" id="IPR036390">
    <property type="entry name" value="WH_DNA-bd_sf"/>
</dbReference>
<name>A0A9D1DKF1_9FIRM</name>
<dbReference type="Gene3D" id="1.10.10.10">
    <property type="entry name" value="Winged helix-like DNA-binding domain superfamily/Winged helix DNA-binding domain"/>
    <property type="match status" value="2"/>
</dbReference>
<keyword evidence="1" id="KW-0963">Cytoplasm</keyword>
<reference evidence="5" key="2">
    <citation type="journal article" date="2021" name="PeerJ">
        <title>Extensive microbial diversity within the chicken gut microbiome revealed by metagenomics and culture.</title>
        <authorList>
            <person name="Gilroy R."/>
            <person name="Ravi A."/>
            <person name="Getino M."/>
            <person name="Pursley I."/>
            <person name="Horton D.L."/>
            <person name="Alikhan N.F."/>
            <person name="Baker D."/>
            <person name="Gharbi K."/>
            <person name="Hall N."/>
            <person name="Watson M."/>
            <person name="Adriaenssens E.M."/>
            <person name="Foster-Nyarko E."/>
            <person name="Jarju S."/>
            <person name="Secka A."/>
            <person name="Antonio M."/>
            <person name="Oren A."/>
            <person name="Chaudhuri R.R."/>
            <person name="La Ragione R."/>
            <person name="Hildebrand F."/>
            <person name="Pallen M.J."/>
        </authorList>
    </citation>
    <scope>NUCLEOTIDE SEQUENCE</scope>
    <source>
        <strain evidence="5">ChiGjej3B3-7149</strain>
    </source>
</reference>
<reference evidence="5" key="1">
    <citation type="submission" date="2020-10" db="EMBL/GenBank/DDBJ databases">
        <authorList>
            <person name="Gilroy R."/>
        </authorList>
    </citation>
    <scope>NUCLEOTIDE SEQUENCE</scope>
    <source>
        <strain evidence="5">ChiGjej3B3-7149</strain>
    </source>
</reference>
<dbReference type="GO" id="GO:0051301">
    <property type="term" value="P:cell division"/>
    <property type="evidence" value="ECO:0007669"/>
    <property type="project" value="UniProtKB-KW"/>
</dbReference>
<sequence length="207" mass="22406">MDERELKAALEAIIFASGEPVPAGRISLVLGVPEAEVYSCAEALAEEYEREGRGFRLVRLDKSLQMCSAPQYAKAIARVIEHRAPPKLSPPALETLAVIAYFQPVTRAYVDEVRGVDSSYTVSSLVDKGLIEPSGKLEAPGRPTLYKTTEAFLRVMGVSELSELPKLPDMASTDGLEKLQGAIEALRGRGEQMVMDLEAQETGGEAP</sequence>
<dbReference type="GO" id="GO:0051304">
    <property type="term" value="P:chromosome separation"/>
    <property type="evidence" value="ECO:0007669"/>
    <property type="project" value="InterPro"/>
</dbReference>
<evidence type="ECO:0000256" key="3">
    <source>
        <dbReference type="ARBA" id="ARBA00022829"/>
    </source>
</evidence>
<dbReference type="PANTHER" id="PTHR34298:SF2">
    <property type="entry name" value="SEGREGATION AND CONDENSATION PROTEIN B"/>
    <property type="match status" value="1"/>
</dbReference>
<dbReference type="InterPro" id="IPR005234">
    <property type="entry name" value="ScpB_csome_segregation"/>
</dbReference>
<gene>
    <name evidence="5" type="primary">scpB</name>
    <name evidence="5" type="ORF">IAD36_02635</name>
</gene>
<dbReference type="NCBIfam" id="TIGR00281">
    <property type="entry name" value="SMC-Scp complex subunit ScpB"/>
    <property type="match status" value="1"/>
</dbReference>
<dbReference type="AlphaFoldDB" id="A0A9D1DKF1"/>
<evidence type="ECO:0000313" key="5">
    <source>
        <dbReference type="EMBL" id="HIR54483.1"/>
    </source>
</evidence>
<proteinExistence type="predicted"/>
<dbReference type="EMBL" id="DVHH01000068">
    <property type="protein sequence ID" value="HIR54483.1"/>
    <property type="molecule type" value="Genomic_DNA"/>
</dbReference>
<dbReference type="Pfam" id="PF04079">
    <property type="entry name" value="SMC_ScpB"/>
    <property type="match status" value="1"/>
</dbReference>
<keyword evidence="2" id="KW-0132">Cell division</keyword>
<evidence type="ECO:0000256" key="1">
    <source>
        <dbReference type="ARBA" id="ARBA00022490"/>
    </source>
</evidence>
<protein>
    <submittedName>
        <fullName evidence="5">SMC-Scp complex subunit ScpB</fullName>
    </submittedName>
</protein>
<comment type="caution">
    <text evidence="5">The sequence shown here is derived from an EMBL/GenBank/DDBJ whole genome shotgun (WGS) entry which is preliminary data.</text>
</comment>
<dbReference type="PIRSF" id="PIRSF019345">
    <property type="entry name" value="ScpB"/>
    <property type="match status" value="1"/>
</dbReference>
<keyword evidence="3" id="KW-0159">Chromosome partition</keyword>
<dbReference type="PANTHER" id="PTHR34298">
    <property type="entry name" value="SEGREGATION AND CONDENSATION PROTEIN B"/>
    <property type="match status" value="1"/>
</dbReference>
<accession>A0A9D1DKF1</accession>
<evidence type="ECO:0000256" key="2">
    <source>
        <dbReference type="ARBA" id="ARBA00022618"/>
    </source>
</evidence>
<dbReference type="Proteomes" id="UP000824238">
    <property type="component" value="Unassembled WGS sequence"/>
</dbReference>
<keyword evidence="4" id="KW-0131">Cell cycle</keyword>
<dbReference type="InterPro" id="IPR036388">
    <property type="entry name" value="WH-like_DNA-bd_sf"/>
</dbReference>
<evidence type="ECO:0000313" key="6">
    <source>
        <dbReference type="Proteomes" id="UP000824238"/>
    </source>
</evidence>